<evidence type="ECO:0000259" key="5">
    <source>
        <dbReference type="PROSITE" id="PS50404"/>
    </source>
</evidence>
<proteinExistence type="inferred from homology"/>
<feature type="domain" description="GST C-terminal" evidence="6">
    <location>
        <begin position="88"/>
        <end position="223"/>
    </location>
</feature>
<feature type="domain" description="GST N-terminal" evidence="5">
    <location>
        <begin position="1"/>
        <end position="81"/>
    </location>
</feature>
<evidence type="ECO:0000256" key="3">
    <source>
        <dbReference type="ARBA" id="ARBA00047960"/>
    </source>
</evidence>
<comment type="catalytic activity">
    <reaction evidence="3">
        <text>RX + glutathione = an S-substituted glutathione + a halide anion + H(+)</text>
        <dbReference type="Rhea" id="RHEA:16437"/>
        <dbReference type="ChEBI" id="CHEBI:15378"/>
        <dbReference type="ChEBI" id="CHEBI:16042"/>
        <dbReference type="ChEBI" id="CHEBI:17792"/>
        <dbReference type="ChEBI" id="CHEBI:57925"/>
        <dbReference type="ChEBI" id="CHEBI:90779"/>
        <dbReference type="EC" id="2.5.1.18"/>
    </reaction>
</comment>
<organism evidence="7 8">
    <name type="scientific">Woeseia oceani</name>
    <dbReference type="NCBI Taxonomy" id="1548547"/>
    <lineage>
        <taxon>Bacteria</taxon>
        <taxon>Pseudomonadati</taxon>
        <taxon>Pseudomonadota</taxon>
        <taxon>Gammaproteobacteria</taxon>
        <taxon>Woeseiales</taxon>
        <taxon>Woeseiaceae</taxon>
        <taxon>Woeseia</taxon>
    </lineage>
</organism>
<dbReference type="PROSITE" id="PS50405">
    <property type="entry name" value="GST_CTER"/>
    <property type="match status" value="1"/>
</dbReference>
<dbReference type="PANTHER" id="PTHR44051:SF9">
    <property type="entry name" value="GLUTATHIONE S-TRANSFERASE 1"/>
    <property type="match status" value="1"/>
</dbReference>
<dbReference type="EC" id="2.5.1.18" evidence="1"/>
<dbReference type="GO" id="GO:0005737">
    <property type="term" value="C:cytoplasm"/>
    <property type="evidence" value="ECO:0007669"/>
    <property type="project" value="UniProtKB-ARBA"/>
</dbReference>
<dbReference type="FunFam" id="3.40.30.10:FF:000156">
    <property type="entry name" value="Glutathione S-transferase 1"/>
    <property type="match status" value="1"/>
</dbReference>
<evidence type="ECO:0000313" key="8">
    <source>
        <dbReference type="Proteomes" id="UP000092695"/>
    </source>
</evidence>
<dbReference type="InterPro" id="IPR010987">
    <property type="entry name" value="Glutathione-S-Trfase_C-like"/>
</dbReference>
<dbReference type="Proteomes" id="UP000092695">
    <property type="component" value="Chromosome"/>
</dbReference>
<dbReference type="SFLD" id="SFLDG00358">
    <property type="entry name" value="Main_(cytGST)"/>
    <property type="match status" value="1"/>
</dbReference>
<dbReference type="InterPro" id="IPR036282">
    <property type="entry name" value="Glutathione-S-Trfase_C_sf"/>
</dbReference>
<dbReference type="InterPro" id="IPR004046">
    <property type="entry name" value="GST_C"/>
</dbReference>
<dbReference type="InterPro" id="IPR040079">
    <property type="entry name" value="Glutathione_S-Trfase"/>
</dbReference>
<evidence type="ECO:0000256" key="2">
    <source>
        <dbReference type="ARBA" id="ARBA00022679"/>
    </source>
</evidence>
<dbReference type="Gene3D" id="3.40.30.10">
    <property type="entry name" value="Glutaredoxin"/>
    <property type="match status" value="1"/>
</dbReference>
<keyword evidence="8" id="KW-1185">Reference proteome</keyword>
<dbReference type="AlphaFoldDB" id="A0A193LFF3"/>
<dbReference type="Gene3D" id="1.20.1050.10">
    <property type="match status" value="1"/>
</dbReference>
<dbReference type="SUPFAM" id="SSF47616">
    <property type="entry name" value="GST C-terminal domain-like"/>
    <property type="match status" value="1"/>
</dbReference>
<dbReference type="CDD" id="cd03046">
    <property type="entry name" value="GST_N_GTT1_like"/>
    <property type="match status" value="1"/>
</dbReference>
<dbReference type="InterPro" id="IPR004045">
    <property type="entry name" value="Glutathione_S-Trfase_N"/>
</dbReference>
<evidence type="ECO:0000259" key="6">
    <source>
        <dbReference type="PROSITE" id="PS50405"/>
    </source>
</evidence>
<dbReference type="InterPro" id="IPR036249">
    <property type="entry name" value="Thioredoxin-like_sf"/>
</dbReference>
<dbReference type="SFLD" id="SFLDG01150">
    <property type="entry name" value="Main.1:_Beta-like"/>
    <property type="match status" value="1"/>
</dbReference>
<sequence length="223" mass="25438">MVVLHHLENSRSQRILWLLEELRAAYELKTYRRDPETSLAPPELLAIHPLGKAPVITHEDQAIAESGAIIEYLLDQFDSAGILQPARSTAAYQQYRYWMHFAEGSFMPLMVMSLIFKRLENARMPFFAKPIARKLVGKVRQAYLQPNTKRALDFMESTLAANEWFGGREFSAADIQMSFPVEAAAVRAGLDDYPALQGFLDRIHARPAYRRALERGGELTLMR</sequence>
<evidence type="ECO:0000256" key="4">
    <source>
        <dbReference type="RuleBase" id="RU003494"/>
    </source>
</evidence>
<dbReference type="PROSITE" id="PS50404">
    <property type="entry name" value="GST_NTER"/>
    <property type="match status" value="1"/>
</dbReference>
<reference evidence="7 8" key="1">
    <citation type="submission" date="2016-06" db="EMBL/GenBank/DDBJ databases">
        <title>Complete genome sequence of a deep-branching marine Gamma Proteobacterium Woeseia oceani type strain XK5.</title>
        <authorList>
            <person name="Mu D."/>
            <person name="Du Z."/>
        </authorList>
    </citation>
    <scope>NUCLEOTIDE SEQUENCE [LARGE SCALE GENOMIC DNA]</scope>
    <source>
        <strain evidence="7 8">XK5</strain>
    </source>
</reference>
<protein>
    <recommendedName>
        <fullName evidence="1">glutathione transferase</fullName>
        <ecNumber evidence="1">2.5.1.18</ecNumber>
    </recommendedName>
</protein>
<comment type="similarity">
    <text evidence="4">Belongs to the GST superfamily.</text>
</comment>
<dbReference type="GO" id="GO:0004601">
    <property type="term" value="F:peroxidase activity"/>
    <property type="evidence" value="ECO:0007669"/>
    <property type="project" value="UniProtKB-ARBA"/>
</dbReference>
<dbReference type="PANTHER" id="PTHR44051">
    <property type="entry name" value="GLUTATHIONE S-TRANSFERASE-RELATED"/>
    <property type="match status" value="1"/>
</dbReference>
<gene>
    <name evidence="7" type="ORF">BA177_08510</name>
</gene>
<dbReference type="OrthoDB" id="5740960at2"/>
<name>A0A193LFF3_9GAMM</name>
<accession>A0A193LFF3</accession>
<keyword evidence="2 7" id="KW-0808">Transferase</keyword>
<dbReference type="GO" id="GO:0004364">
    <property type="term" value="F:glutathione transferase activity"/>
    <property type="evidence" value="ECO:0007669"/>
    <property type="project" value="UniProtKB-EC"/>
</dbReference>
<dbReference type="SFLD" id="SFLDS00019">
    <property type="entry name" value="Glutathione_Transferase_(cytos"/>
    <property type="match status" value="1"/>
</dbReference>
<dbReference type="Pfam" id="PF00043">
    <property type="entry name" value="GST_C"/>
    <property type="match status" value="1"/>
</dbReference>
<dbReference type="Pfam" id="PF02798">
    <property type="entry name" value="GST_N"/>
    <property type="match status" value="1"/>
</dbReference>
<dbReference type="RefSeq" id="WP_068615390.1">
    <property type="nucleotide sequence ID" value="NZ_CP016268.1"/>
</dbReference>
<dbReference type="CDD" id="cd03189">
    <property type="entry name" value="GST_C_GTT1_like"/>
    <property type="match status" value="1"/>
</dbReference>
<evidence type="ECO:0000256" key="1">
    <source>
        <dbReference type="ARBA" id="ARBA00012452"/>
    </source>
</evidence>
<evidence type="ECO:0000313" key="7">
    <source>
        <dbReference type="EMBL" id="ANO51237.1"/>
    </source>
</evidence>
<dbReference type="STRING" id="1548547.BA177_08510"/>
<dbReference type="EMBL" id="CP016268">
    <property type="protein sequence ID" value="ANO51237.1"/>
    <property type="molecule type" value="Genomic_DNA"/>
</dbReference>
<dbReference type="SUPFAM" id="SSF52833">
    <property type="entry name" value="Thioredoxin-like"/>
    <property type="match status" value="1"/>
</dbReference>
<dbReference type="KEGG" id="woc:BA177_08510"/>